<protein>
    <recommendedName>
        <fullName evidence="4">YhhN-like protein</fullName>
    </recommendedName>
</protein>
<evidence type="ECO:0000256" key="1">
    <source>
        <dbReference type="SAM" id="Phobius"/>
    </source>
</evidence>
<organism evidence="2 3">
    <name type="scientific">Bizionia sediminis</name>
    <dbReference type="NCBI Taxonomy" id="1737064"/>
    <lineage>
        <taxon>Bacteria</taxon>
        <taxon>Pseudomonadati</taxon>
        <taxon>Bacteroidota</taxon>
        <taxon>Flavobacteriia</taxon>
        <taxon>Flavobacteriales</taxon>
        <taxon>Flavobacteriaceae</taxon>
        <taxon>Bizionia</taxon>
    </lineage>
</organism>
<feature type="transmembrane region" description="Helical" evidence="1">
    <location>
        <begin position="12"/>
        <end position="29"/>
    </location>
</feature>
<proteinExistence type="predicted"/>
<dbReference type="RefSeq" id="WP_376893968.1">
    <property type="nucleotide sequence ID" value="NZ_JBHULS010000004.1"/>
</dbReference>
<reference evidence="3" key="1">
    <citation type="journal article" date="2019" name="Int. J. Syst. Evol. Microbiol.">
        <title>The Global Catalogue of Microorganisms (GCM) 10K type strain sequencing project: providing services to taxonomists for standard genome sequencing and annotation.</title>
        <authorList>
            <consortium name="The Broad Institute Genomics Platform"/>
            <consortium name="The Broad Institute Genome Sequencing Center for Infectious Disease"/>
            <person name="Wu L."/>
            <person name="Ma J."/>
        </authorList>
    </citation>
    <scope>NUCLEOTIDE SEQUENCE [LARGE SCALE GENOMIC DNA]</scope>
    <source>
        <strain evidence="3">KCTC 42587</strain>
    </source>
</reference>
<feature type="transmembrane region" description="Helical" evidence="1">
    <location>
        <begin position="177"/>
        <end position="196"/>
    </location>
</feature>
<evidence type="ECO:0000313" key="3">
    <source>
        <dbReference type="Proteomes" id="UP001597472"/>
    </source>
</evidence>
<accession>A0ABW5KSZ4</accession>
<feature type="transmembrane region" description="Helical" evidence="1">
    <location>
        <begin position="115"/>
        <end position="135"/>
    </location>
</feature>
<feature type="transmembrane region" description="Helical" evidence="1">
    <location>
        <begin position="35"/>
        <end position="53"/>
    </location>
</feature>
<gene>
    <name evidence="2" type="ORF">ACFSQP_09920</name>
</gene>
<feature type="transmembrane region" description="Helical" evidence="1">
    <location>
        <begin position="60"/>
        <end position="78"/>
    </location>
</feature>
<keyword evidence="1" id="KW-0472">Membrane</keyword>
<feature type="transmembrane region" description="Helical" evidence="1">
    <location>
        <begin position="208"/>
        <end position="226"/>
    </location>
</feature>
<keyword evidence="1" id="KW-0812">Transmembrane</keyword>
<feature type="transmembrane region" description="Helical" evidence="1">
    <location>
        <begin position="84"/>
        <end position="103"/>
    </location>
</feature>
<comment type="caution">
    <text evidence="2">The sequence shown here is derived from an EMBL/GenBank/DDBJ whole genome shotgun (WGS) entry which is preliminary data.</text>
</comment>
<dbReference type="EMBL" id="JBHULS010000004">
    <property type="protein sequence ID" value="MFD2552131.1"/>
    <property type="molecule type" value="Genomic_DNA"/>
</dbReference>
<name>A0ABW5KSZ4_9FLAO</name>
<keyword evidence="1" id="KW-1133">Transmembrane helix</keyword>
<evidence type="ECO:0008006" key="4">
    <source>
        <dbReference type="Google" id="ProtNLM"/>
    </source>
</evidence>
<feature type="transmembrane region" description="Helical" evidence="1">
    <location>
        <begin position="147"/>
        <end position="170"/>
    </location>
</feature>
<dbReference type="Proteomes" id="UP001597472">
    <property type="component" value="Unassembled WGS sequence"/>
</dbReference>
<sequence length="251" mass="28450">MRNYLKISYNRNVLLVLFVLIAVHVLAILSNHHVLLQVTKPLFIPFLFMCYLLKNKQTKPVMVVFLISFFLADFLSALATSPLLIGLAKICYTISFVSLITAVVTRMALRNLDKVIAICLLLLFGIGVYLLFGFISLLQVDVWQSKAFLLILGKSITVLLLAIIAFANFISKQTSRSILFLIAALCFAFADTFFYVHNFFVSHWILEVLNTVLQVVGLFFLFKVSVQYAQETKKASLLKNGQHPNKMVFKQ</sequence>
<evidence type="ECO:0000313" key="2">
    <source>
        <dbReference type="EMBL" id="MFD2552131.1"/>
    </source>
</evidence>
<keyword evidence="3" id="KW-1185">Reference proteome</keyword>